<sequence>MTTDINAPHERNLVLWAAFTDQMKTYFQTTTKPDPLRHFLTPGPVEDFIRGYFKPGTVYTDINDKGVKMLTCDDLFEYLVTELVPYSRDRTVKSDTANTKPPSPDAISKKRQELETLERAIVLFKSIGTELTSEEKADMQTTAREAIKLVKELQALEANPETPSVKENKEPVLNRAQALATQAEQFFWLIRDLLDFSIAESLEILRAVPSPIYTSDKLATSRSVLEYLAKFRSTYNFVFADRSDKSGKEHDNKVSTEVKTAFLHGLASCGSTEETKMRFYLP</sequence>
<organism evidence="1 2">
    <name type="scientific">Carpediemonas membranifera</name>
    <dbReference type="NCBI Taxonomy" id="201153"/>
    <lineage>
        <taxon>Eukaryota</taxon>
        <taxon>Metamonada</taxon>
        <taxon>Carpediemonas-like organisms</taxon>
        <taxon>Carpediemonas</taxon>
    </lineage>
</organism>
<dbReference type="Proteomes" id="UP000717585">
    <property type="component" value="Unassembled WGS sequence"/>
</dbReference>
<gene>
    <name evidence="1" type="ORF">J8273_8574</name>
</gene>
<name>A0A8J6E6T4_9EUKA</name>
<dbReference type="EMBL" id="JAHDYR010000067">
    <property type="protein sequence ID" value="KAG9389890.1"/>
    <property type="molecule type" value="Genomic_DNA"/>
</dbReference>
<evidence type="ECO:0000313" key="1">
    <source>
        <dbReference type="EMBL" id="KAG9389890.1"/>
    </source>
</evidence>
<keyword evidence="2" id="KW-1185">Reference proteome</keyword>
<comment type="caution">
    <text evidence="1">The sequence shown here is derived from an EMBL/GenBank/DDBJ whole genome shotgun (WGS) entry which is preliminary data.</text>
</comment>
<proteinExistence type="predicted"/>
<dbReference type="AlphaFoldDB" id="A0A8J6E6T4"/>
<accession>A0A8J6E6T4</accession>
<protein>
    <submittedName>
        <fullName evidence="1">Uncharacterized protein</fullName>
    </submittedName>
</protein>
<reference evidence="1" key="1">
    <citation type="submission" date="2021-05" db="EMBL/GenBank/DDBJ databases">
        <title>A free-living protist that lacks canonical eukaryotic 1 DNA replication and segregation systems.</title>
        <authorList>
            <person name="Salas-Leiva D.E."/>
            <person name="Tromer E.C."/>
            <person name="Curtis B.A."/>
            <person name="Jerlstrom-Hultqvist J."/>
            <person name="Kolisko M."/>
            <person name="Yi Z."/>
            <person name="Salas-Leiva J.S."/>
            <person name="Gallot-Lavallee L."/>
            <person name="Kops G.J.P.L."/>
            <person name="Archibald J.M."/>
            <person name="Simpson A.G.B."/>
            <person name="Roger A.J."/>
        </authorList>
    </citation>
    <scope>NUCLEOTIDE SEQUENCE</scope>
    <source>
        <strain evidence="1">BICM</strain>
    </source>
</reference>
<evidence type="ECO:0000313" key="2">
    <source>
        <dbReference type="Proteomes" id="UP000717585"/>
    </source>
</evidence>